<evidence type="ECO:0000313" key="5">
    <source>
        <dbReference type="EMBL" id="MCU6706869.1"/>
    </source>
</evidence>
<reference evidence="5 6" key="1">
    <citation type="journal article" date="2021" name="ISME Commun">
        <title>Automated analysis of genomic sequences facilitates high-throughput and comprehensive description of bacteria.</title>
        <authorList>
            <person name="Hitch T.C.A."/>
        </authorList>
    </citation>
    <scope>NUCLEOTIDE SEQUENCE [LARGE SCALE GENOMIC DNA]</scope>
    <source>
        <strain evidence="5 6">Sanger_31</strain>
    </source>
</reference>
<accession>A0AAE3IK17</accession>
<dbReference type="RefSeq" id="WP_046441626.1">
    <property type="nucleotide sequence ID" value="NZ_JAOQJZ010000018.1"/>
</dbReference>
<dbReference type="InterPro" id="IPR042047">
    <property type="entry name" value="SleB_dom1"/>
</dbReference>
<dbReference type="AlphaFoldDB" id="A0AAE3IK17"/>
<protein>
    <submittedName>
        <fullName evidence="5">Cell wall hydrolase</fullName>
    </submittedName>
</protein>
<evidence type="ECO:0000259" key="4">
    <source>
        <dbReference type="Pfam" id="PF08239"/>
    </source>
</evidence>
<dbReference type="Pfam" id="PF08239">
    <property type="entry name" value="SH3_3"/>
    <property type="match status" value="1"/>
</dbReference>
<feature type="transmembrane region" description="Helical" evidence="2">
    <location>
        <begin position="21"/>
        <end position="43"/>
    </location>
</feature>
<gene>
    <name evidence="5" type="ORF">OCV57_13195</name>
</gene>
<feature type="region of interest" description="Disordered" evidence="1">
    <location>
        <begin position="196"/>
        <end position="237"/>
    </location>
</feature>
<keyword evidence="5" id="KW-0378">Hydrolase</keyword>
<dbReference type="InterPro" id="IPR003646">
    <property type="entry name" value="SH3-like_bac-type"/>
</dbReference>
<dbReference type="Gene3D" id="2.30.30.40">
    <property type="entry name" value="SH3 Domains"/>
    <property type="match status" value="1"/>
</dbReference>
<comment type="caution">
    <text evidence="5">The sequence shown here is derived from an EMBL/GenBank/DDBJ whole genome shotgun (WGS) entry which is preliminary data.</text>
</comment>
<evidence type="ECO:0000256" key="1">
    <source>
        <dbReference type="SAM" id="MobiDB-lite"/>
    </source>
</evidence>
<dbReference type="Gene3D" id="1.10.10.2520">
    <property type="entry name" value="Cell wall hydrolase SleB, domain 1"/>
    <property type="match status" value="1"/>
</dbReference>
<dbReference type="Proteomes" id="UP001208131">
    <property type="component" value="Unassembled WGS sequence"/>
</dbReference>
<feature type="compositionally biased region" description="Low complexity" evidence="1">
    <location>
        <begin position="196"/>
        <end position="205"/>
    </location>
</feature>
<dbReference type="EMBL" id="JAOQJZ010000018">
    <property type="protein sequence ID" value="MCU6706869.1"/>
    <property type="molecule type" value="Genomic_DNA"/>
</dbReference>
<sequence>MKQKKTEDSIKRTAKPSVRKVGTMLGSGALAVLMIGTVSIFALTSGNNEAQKDTKAAITNTKTTSVTEAETERDETYTSMNTVTWRKAGISEYKMAQAESETTTSAKATTTKKTETTKNAAKETKVNNVTMVATEIVNVREKADKNSEIEAIVATDEEVIVTAETSDGWYKVTYGDYSGYVMKDYLKKAEVTTTSAAKSETTTAAKKSETKKTTTTKAKTTKSETKKTETKKATTANSNSSVISYTDEEFDMLCYVLQGEVGNCSEQSKIAVANVIINRVKTGRFGSSISDVLTAPNQFTAINGYYSGRNKPTQNTIDCAKRALNGEDNSNGAVYYYAPQYCGGSTASWFESLTFCMELDGQRYFK</sequence>
<dbReference type="GO" id="GO:0016787">
    <property type="term" value="F:hydrolase activity"/>
    <property type="evidence" value="ECO:0007669"/>
    <property type="project" value="UniProtKB-KW"/>
</dbReference>
<evidence type="ECO:0000313" key="6">
    <source>
        <dbReference type="Proteomes" id="UP001208131"/>
    </source>
</evidence>
<keyword evidence="2" id="KW-0812">Transmembrane</keyword>
<dbReference type="Pfam" id="PF07486">
    <property type="entry name" value="Hydrolase_2"/>
    <property type="match status" value="1"/>
</dbReference>
<feature type="compositionally biased region" description="Low complexity" evidence="1">
    <location>
        <begin position="101"/>
        <end position="111"/>
    </location>
</feature>
<feature type="domain" description="Cell wall hydrolase SleB" evidence="3">
    <location>
        <begin position="265"/>
        <end position="352"/>
    </location>
</feature>
<keyword evidence="2" id="KW-0472">Membrane</keyword>
<keyword evidence="2" id="KW-1133">Transmembrane helix</keyword>
<feature type="domain" description="SH3b" evidence="4">
    <location>
        <begin position="137"/>
        <end position="187"/>
    </location>
</feature>
<feature type="region of interest" description="Disordered" evidence="1">
    <location>
        <begin position="101"/>
        <end position="120"/>
    </location>
</feature>
<organism evidence="5 6">
    <name type="scientific">Hominimerdicola aceti</name>
    <dbReference type="NCBI Taxonomy" id="2981726"/>
    <lineage>
        <taxon>Bacteria</taxon>
        <taxon>Bacillati</taxon>
        <taxon>Bacillota</taxon>
        <taxon>Clostridia</taxon>
        <taxon>Eubacteriales</taxon>
        <taxon>Oscillospiraceae</taxon>
        <taxon>Hominimerdicola</taxon>
    </lineage>
</organism>
<keyword evidence="6" id="KW-1185">Reference proteome</keyword>
<evidence type="ECO:0000259" key="3">
    <source>
        <dbReference type="Pfam" id="PF07486"/>
    </source>
</evidence>
<evidence type="ECO:0000256" key="2">
    <source>
        <dbReference type="SAM" id="Phobius"/>
    </source>
</evidence>
<name>A0AAE3IK17_9FIRM</name>
<feature type="compositionally biased region" description="Basic and acidic residues" evidence="1">
    <location>
        <begin position="221"/>
        <end position="232"/>
    </location>
</feature>
<dbReference type="InterPro" id="IPR011105">
    <property type="entry name" value="Cell_wall_hydrolase_SleB"/>
</dbReference>
<proteinExistence type="predicted"/>